<name>A0A9D4U550_ADICA</name>
<evidence type="ECO:0000313" key="1">
    <source>
        <dbReference type="EMBL" id="KAI5061562.1"/>
    </source>
</evidence>
<sequence length="91" mass="10859">MDTMMQQLLSKEVLHEPMKELYEKYPNWLEVNKSSLSDEDFRRYSRQYEYIKELCGVYESTPDDFSRIVDIMQKMQTCGQPPDDLVQELGP</sequence>
<dbReference type="GO" id="GO:0005778">
    <property type="term" value="C:peroxisomal membrane"/>
    <property type="evidence" value="ECO:0007669"/>
    <property type="project" value="TreeGrafter"/>
</dbReference>
<dbReference type="InterPro" id="IPR006708">
    <property type="entry name" value="Pex19"/>
</dbReference>
<dbReference type="InterPro" id="IPR038322">
    <property type="entry name" value="Pex19_C_sf"/>
</dbReference>
<dbReference type="GO" id="GO:0045046">
    <property type="term" value="P:protein import into peroxisome membrane"/>
    <property type="evidence" value="ECO:0007669"/>
    <property type="project" value="TreeGrafter"/>
</dbReference>
<evidence type="ECO:0000313" key="2">
    <source>
        <dbReference type="Proteomes" id="UP000886520"/>
    </source>
</evidence>
<protein>
    <submittedName>
        <fullName evidence="1">Uncharacterized protein</fullName>
    </submittedName>
</protein>
<dbReference type="Gene3D" id="1.20.120.900">
    <property type="entry name" value="Pex19, mPTS binding domain"/>
    <property type="match status" value="1"/>
</dbReference>
<dbReference type="AlphaFoldDB" id="A0A9D4U550"/>
<proteinExistence type="predicted"/>
<dbReference type="Proteomes" id="UP000886520">
    <property type="component" value="Chromosome 23"/>
</dbReference>
<organism evidence="1 2">
    <name type="scientific">Adiantum capillus-veneris</name>
    <name type="common">Maidenhair fern</name>
    <dbReference type="NCBI Taxonomy" id="13818"/>
    <lineage>
        <taxon>Eukaryota</taxon>
        <taxon>Viridiplantae</taxon>
        <taxon>Streptophyta</taxon>
        <taxon>Embryophyta</taxon>
        <taxon>Tracheophyta</taxon>
        <taxon>Polypodiopsida</taxon>
        <taxon>Polypodiidae</taxon>
        <taxon>Polypodiales</taxon>
        <taxon>Pteridineae</taxon>
        <taxon>Pteridaceae</taxon>
        <taxon>Vittarioideae</taxon>
        <taxon>Adiantum</taxon>
    </lineage>
</organism>
<keyword evidence="2" id="KW-1185">Reference proteome</keyword>
<reference evidence="1" key="1">
    <citation type="submission" date="2021-01" db="EMBL/GenBank/DDBJ databases">
        <title>Adiantum capillus-veneris genome.</title>
        <authorList>
            <person name="Fang Y."/>
            <person name="Liao Q."/>
        </authorList>
    </citation>
    <scope>NUCLEOTIDE SEQUENCE</scope>
    <source>
        <strain evidence="1">H3</strain>
        <tissue evidence="1">Leaf</tissue>
    </source>
</reference>
<dbReference type="OrthoDB" id="21292at2759"/>
<dbReference type="PANTHER" id="PTHR12774:SF2">
    <property type="entry name" value="PEROXISOMAL BIOGENESIS FACTOR 19"/>
    <property type="match status" value="1"/>
</dbReference>
<comment type="caution">
    <text evidence="1">The sequence shown here is derived from an EMBL/GenBank/DDBJ whole genome shotgun (WGS) entry which is preliminary data.</text>
</comment>
<dbReference type="PANTHER" id="PTHR12774">
    <property type="entry name" value="PEROXISOMAL BIOGENESIS FACTOR 19"/>
    <property type="match status" value="1"/>
</dbReference>
<accession>A0A9D4U550</accession>
<dbReference type="EMBL" id="JABFUD020000023">
    <property type="protein sequence ID" value="KAI5061562.1"/>
    <property type="molecule type" value="Genomic_DNA"/>
</dbReference>
<gene>
    <name evidence="1" type="ORF">GOP47_0024067</name>
</gene>
<dbReference type="Pfam" id="PF04614">
    <property type="entry name" value="Pex19"/>
    <property type="match status" value="1"/>
</dbReference>
<dbReference type="GO" id="GO:0033328">
    <property type="term" value="F:peroxisome membrane targeting sequence binding"/>
    <property type="evidence" value="ECO:0007669"/>
    <property type="project" value="TreeGrafter"/>
</dbReference>